<evidence type="ECO:0000259" key="1">
    <source>
        <dbReference type="Pfam" id="PF12146"/>
    </source>
</evidence>
<gene>
    <name evidence="2" type="ORF">SAMN05216421_0078</name>
</gene>
<dbReference type="Pfam" id="PF12146">
    <property type="entry name" value="Hydrolase_4"/>
    <property type="match status" value="1"/>
</dbReference>
<name>A0A1H1L972_9GAMM</name>
<sequence>MDQAFLDLLVDRLPDLEPGRPFDEAAMRYAGYYGINFSNHACQHLGRIRVDRFHLAVQVWRPARPKGSLIILHGYYDHMGLYGHIISWALQHDLAVLAFDLPGHGLSSGERASIDCFTQYQAALDGVLEHAAQWELPAPWHLLGQSTGGAILIDRLLHGPVPAELGRTILMAPLVRPRQWGMSQMSLRLLGGFVQQLGRRFSDNSNDQDFLDFIRERDPLQPQVLPVAWVQALEKWIPRIESASPVAHSPLIVQGKKDGTVDWQHNIRVLQQKFDEPEVFYLPQARHHLVNEGKALRSQYLAWLGQQLGLGVTD</sequence>
<dbReference type="SUPFAM" id="SSF53474">
    <property type="entry name" value="alpha/beta-Hydrolases"/>
    <property type="match status" value="1"/>
</dbReference>
<accession>A0A1H1L972</accession>
<proteinExistence type="predicted"/>
<evidence type="ECO:0000313" key="3">
    <source>
        <dbReference type="Proteomes" id="UP000243207"/>
    </source>
</evidence>
<dbReference type="RefSeq" id="WP_093391093.1">
    <property type="nucleotide sequence ID" value="NZ_LT629736.1"/>
</dbReference>
<protein>
    <submittedName>
        <fullName evidence="2">Lysophospholipase, alpha-beta hydrolase superfamily</fullName>
    </submittedName>
</protein>
<dbReference type="EMBL" id="LT629736">
    <property type="protein sequence ID" value="SDR70585.1"/>
    <property type="molecule type" value="Genomic_DNA"/>
</dbReference>
<dbReference type="InterPro" id="IPR022742">
    <property type="entry name" value="Hydrolase_4"/>
</dbReference>
<keyword evidence="3" id="KW-1185">Reference proteome</keyword>
<dbReference type="OrthoDB" id="5614837at2"/>
<dbReference type="InterPro" id="IPR051044">
    <property type="entry name" value="MAG_DAG_Lipase"/>
</dbReference>
<reference evidence="3" key="1">
    <citation type="submission" date="2016-10" db="EMBL/GenBank/DDBJ databases">
        <authorList>
            <person name="Varghese N."/>
            <person name="Submissions S."/>
        </authorList>
    </citation>
    <scope>NUCLEOTIDE SEQUENCE [LARGE SCALE GENOMIC DNA]</scope>
    <source>
        <strain evidence="3">NRRL B-51270</strain>
    </source>
</reference>
<dbReference type="AlphaFoldDB" id="A0A1H1L972"/>
<dbReference type="STRING" id="487184.SAMN05216421_0078"/>
<feature type="domain" description="Serine aminopeptidase S33" evidence="1">
    <location>
        <begin position="64"/>
        <end position="292"/>
    </location>
</feature>
<dbReference type="Proteomes" id="UP000243207">
    <property type="component" value="Chromosome I"/>
</dbReference>
<dbReference type="GO" id="GO:0016787">
    <property type="term" value="F:hydrolase activity"/>
    <property type="evidence" value="ECO:0007669"/>
    <property type="project" value="UniProtKB-KW"/>
</dbReference>
<keyword evidence="2" id="KW-0378">Hydrolase</keyword>
<dbReference type="InterPro" id="IPR029058">
    <property type="entry name" value="AB_hydrolase_fold"/>
</dbReference>
<evidence type="ECO:0000313" key="2">
    <source>
        <dbReference type="EMBL" id="SDR70585.1"/>
    </source>
</evidence>
<organism evidence="2 3">
    <name type="scientific">Halopseudomonas xinjiangensis</name>
    <dbReference type="NCBI Taxonomy" id="487184"/>
    <lineage>
        <taxon>Bacteria</taxon>
        <taxon>Pseudomonadati</taxon>
        <taxon>Pseudomonadota</taxon>
        <taxon>Gammaproteobacteria</taxon>
        <taxon>Pseudomonadales</taxon>
        <taxon>Pseudomonadaceae</taxon>
        <taxon>Halopseudomonas</taxon>
    </lineage>
</organism>
<dbReference type="Gene3D" id="3.40.50.1820">
    <property type="entry name" value="alpha/beta hydrolase"/>
    <property type="match status" value="1"/>
</dbReference>
<dbReference type="PANTHER" id="PTHR11614">
    <property type="entry name" value="PHOSPHOLIPASE-RELATED"/>
    <property type="match status" value="1"/>
</dbReference>